<evidence type="ECO:0000256" key="4">
    <source>
        <dbReference type="ARBA" id="ARBA00022597"/>
    </source>
</evidence>
<dbReference type="InterPro" id="IPR004316">
    <property type="entry name" value="SWEET_rpt"/>
</dbReference>
<dbReference type="Proteomes" id="UP000323000">
    <property type="component" value="Chromosome 2"/>
</dbReference>
<dbReference type="Pfam" id="PF03083">
    <property type="entry name" value="MtN3_slv"/>
    <property type="match status" value="1"/>
</dbReference>
<sequence>MSTQMKVAAMLVPVILLFCTTVIISAFVFHDHHHCKVFAVVLHFLLCSLWMIYGLLSHDMFLASPNIAATPLGLLQLIVYCIYRKKGIMEEPSK</sequence>
<evidence type="ECO:0000313" key="11">
    <source>
        <dbReference type="Proteomes" id="UP000323000"/>
    </source>
</evidence>
<evidence type="ECO:0000256" key="9">
    <source>
        <dbReference type="SAM" id="Phobius"/>
    </source>
</evidence>
<keyword evidence="3" id="KW-0813">Transport</keyword>
<evidence type="ECO:0000256" key="2">
    <source>
        <dbReference type="ARBA" id="ARBA00007809"/>
    </source>
</evidence>
<keyword evidence="11" id="KW-1185">Reference proteome</keyword>
<evidence type="ECO:0000256" key="6">
    <source>
        <dbReference type="ARBA" id="ARBA00022737"/>
    </source>
</evidence>
<name>A0A5C7IRN3_9ROSI</name>
<gene>
    <name evidence="10" type="ORF">EZV62_006051</name>
</gene>
<comment type="similarity">
    <text evidence="2">Belongs to the SWEET sugar transporter family.</text>
</comment>
<dbReference type="PANTHER" id="PTHR10791">
    <property type="entry name" value="RAG1-ACTIVATING PROTEIN 1"/>
    <property type="match status" value="1"/>
</dbReference>
<reference evidence="11" key="1">
    <citation type="journal article" date="2019" name="Gigascience">
        <title>De novo genome assembly of the endangered Acer yangbiense, a plant species with extremely small populations endemic to Yunnan Province, China.</title>
        <authorList>
            <person name="Yang J."/>
            <person name="Wariss H.M."/>
            <person name="Tao L."/>
            <person name="Zhang R."/>
            <person name="Yun Q."/>
            <person name="Hollingsworth P."/>
            <person name="Dao Z."/>
            <person name="Luo G."/>
            <person name="Guo H."/>
            <person name="Ma Y."/>
            <person name="Sun W."/>
        </authorList>
    </citation>
    <scope>NUCLEOTIDE SEQUENCE [LARGE SCALE GENOMIC DNA]</scope>
    <source>
        <strain evidence="11">cv. Malutang</strain>
    </source>
</reference>
<comment type="subcellular location">
    <subcellularLocation>
        <location evidence="1">Endomembrane system</location>
        <topology evidence="1">Multi-pass membrane protein</topology>
    </subcellularLocation>
</comment>
<evidence type="ECO:0000256" key="5">
    <source>
        <dbReference type="ARBA" id="ARBA00022692"/>
    </source>
</evidence>
<dbReference type="OrthoDB" id="409725at2759"/>
<evidence type="ECO:0000313" key="10">
    <source>
        <dbReference type="EMBL" id="TXG71116.1"/>
    </source>
</evidence>
<dbReference type="GO" id="GO:0016020">
    <property type="term" value="C:membrane"/>
    <property type="evidence" value="ECO:0007669"/>
    <property type="project" value="InterPro"/>
</dbReference>
<keyword evidence="5 9" id="KW-0812">Transmembrane</keyword>
<accession>A0A5C7IRN3</accession>
<dbReference type="AlphaFoldDB" id="A0A5C7IRN3"/>
<evidence type="ECO:0000256" key="1">
    <source>
        <dbReference type="ARBA" id="ARBA00004127"/>
    </source>
</evidence>
<dbReference type="GO" id="GO:0012505">
    <property type="term" value="C:endomembrane system"/>
    <property type="evidence" value="ECO:0007669"/>
    <property type="project" value="UniProtKB-SubCell"/>
</dbReference>
<keyword evidence="7 9" id="KW-1133">Transmembrane helix</keyword>
<evidence type="ECO:0000256" key="7">
    <source>
        <dbReference type="ARBA" id="ARBA00022989"/>
    </source>
</evidence>
<feature type="transmembrane region" description="Helical" evidence="9">
    <location>
        <begin position="37"/>
        <end position="56"/>
    </location>
</feature>
<protein>
    <recommendedName>
        <fullName evidence="12">Bidirectional sugar transporter SWEET</fullName>
    </recommendedName>
</protein>
<dbReference type="EMBL" id="VAHF01000002">
    <property type="protein sequence ID" value="TXG71116.1"/>
    <property type="molecule type" value="Genomic_DNA"/>
</dbReference>
<keyword evidence="4" id="KW-0762">Sugar transport</keyword>
<evidence type="ECO:0000256" key="3">
    <source>
        <dbReference type="ARBA" id="ARBA00022448"/>
    </source>
</evidence>
<evidence type="ECO:0000256" key="8">
    <source>
        <dbReference type="ARBA" id="ARBA00023136"/>
    </source>
</evidence>
<feature type="transmembrane region" description="Helical" evidence="9">
    <location>
        <begin position="6"/>
        <end position="30"/>
    </location>
</feature>
<feature type="transmembrane region" description="Helical" evidence="9">
    <location>
        <begin position="62"/>
        <end position="83"/>
    </location>
</feature>
<dbReference type="GO" id="GO:0051119">
    <property type="term" value="F:sugar transmembrane transporter activity"/>
    <property type="evidence" value="ECO:0007669"/>
    <property type="project" value="InterPro"/>
</dbReference>
<dbReference type="InterPro" id="IPR047664">
    <property type="entry name" value="SWEET"/>
</dbReference>
<keyword evidence="6" id="KW-0677">Repeat</keyword>
<evidence type="ECO:0008006" key="12">
    <source>
        <dbReference type="Google" id="ProtNLM"/>
    </source>
</evidence>
<keyword evidence="8 9" id="KW-0472">Membrane</keyword>
<dbReference type="Gene3D" id="1.20.1280.290">
    <property type="match status" value="1"/>
</dbReference>
<dbReference type="PANTHER" id="PTHR10791:SF28">
    <property type="entry name" value="BIDIRECTIONAL SUGAR TRANSPORTER SWEET3"/>
    <property type="match status" value="1"/>
</dbReference>
<comment type="caution">
    <text evidence="10">The sequence shown here is derived from an EMBL/GenBank/DDBJ whole genome shotgun (WGS) entry which is preliminary data.</text>
</comment>
<proteinExistence type="inferred from homology"/>
<organism evidence="10 11">
    <name type="scientific">Acer yangbiense</name>
    <dbReference type="NCBI Taxonomy" id="1000413"/>
    <lineage>
        <taxon>Eukaryota</taxon>
        <taxon>Viridiplantae</taxon>
        <taxon>Streptophyta</taxon>
        <taxon>Embryophyta</taxon>
        <taxon>Tracheophyta</taxon>
        <taxon>Spermatophyta</taxon>
        <taxon>Magnoliopsida</taxon>
        <taxon>eudicotyledons</taxon>
        <taxon>Gunneridae</taxon>
        <taxon>Pentapetalae</taxon>
        <taxon>rosids</taxon>
        <taxon>malvids</taxon>
        <taxon>Sapindales</taxon>
        <taxon>Sapindaceae</taxon>
        <taxon>Hippocastanoideae</taxon>
        <taxon>Acereae</taxon>
        <taxon>Acer</taxon>
    </lineage>
</organism>